<feature type="region of interest" description="Disordered" evidence="1">
    <location>
        <begin position="267"/>
        <end position="297"/>
    </location>
</feature>
<protein>
    <submittedName>
        <fullName evidence="2">Uncharacterized protein</fullName>
    </submittedName>
</protein>
<dbReference type="AlphaFoldDB" id="A0A8S2Q8N2"/>
<comment type="caution">
    <text evidence="2">The sequence shown here is derived from an EMBL/GenBank/DDBJ whole genome shotgun (WGS) entry which is preliminary data.</text>
</comment>
<feature type="compositionally biased region" description="Polar residues" evidence="1">
    <location>
        <begin position="286"/>
        <end position="297"/>
    </location>
</feature>
<dbReference type="EMBL" id="CAJOBI010007779">
    <property type="protein sequence ID" value="CAF4094734.1"/>
    <property type="molecule type" value="Genomic_DNA"/>
</dbReference>
<organism evidence="2 3">
    <name type="scientific">Rotaria magnacalcarata</name>
    <dbReference type="NCBI Taxonomy" id="392030"/>
    <lineage>
        <taxon>Eukaryota</taxon>
        <taxon>Metazoa</taxon>
        <taxon>Spiralia</taxon>
        <taxon>Gnathifera</taxon>
        <taxon>Rotifera</taxon>
        <taxon>Eurotatoria</taxon>
        <taxon>Bdelloidea</taxon>
        <taxon>Philodinida</taxon>
        <taxon>Philodinidae</taxon>
        <taxon>Rotaria</taxon>
    </lineage>
</organism>
<feature type="compositionally biased region" description="Polar residues" evidence="1">
    <location>
        <begin position="269"/>
        <end position="279"/>
    </location>
</feature>
<proteinExistence type="predicted"/>
<name>A0A8S2Q8N2_9BILA</name>
<dbReference type="Proteomes" id="UP000676336">
    <property type="component" value="Unassembled WGS sequence"/>
</dbReference>
<evidence type="ECO:0000313" key="2">
    <source>
        <dbReference type="EMBL" id="CAF4094734.1"/>
    </source>
</evidence>
<evidence type="ECO:0000313" key="3">
    <source>
        <dbReference type="Proteomes" id="UP000676336"/>
    </source>
</evidence>
<evidence type="ECO:0000256" key="1">
    <source>
        <dbReference type="SAM" id="MobiDB-lite"/>
    </source>
</evidence>
<gene>
    <name evidence="2" type="ORF">SMN809_LOCUS17032</name>
</gene>
<sequence>MTEKTGNFKSFNVFVDMLEDAINQSNSSVSIDLFTTDDLEFICEKQEDQKKTSTTKLSNKRYLILIYNVEYDRIYYPLSLRYCGRSDTLVLIEQIRQLTAENELLKSRAGFYFDIGLDSTLYHFNSAEIEHRQSLIRYAVYDCLSMQQIMLKLKLIEPQESNINPSNEIIAATLNDITDMTSDDDQHDLPATNNFEPISPADIQADSIPKRQKTLTKAERRRIHNRTSTLKQRKRYYKTEIIISNIDRRFTIKEIKGIIKSYGVPYSAPNFSTSSTTQKRSVHNGMRNSSQINEYQH</sequence>
<reference evidence="2" key="1">
    <citation type="submission" date="2021-02" db="EMBL/GenBank/DDBJ databases">
        <authorList>
            <person name="Nowell W R."/>
        </authorList>
    </citation>
    <scope>NUCLEOTIDE SEQUENCE</scope>
</reference>
<accession>A0A8S2Q8N2</accession>